<proteinExistence type="predicted"/>
<dbReference type="OrthoDB" id="6627503at2"/>
<dbReference type="EMBL" id="CP029185">
    <property type="protein sequence ID" value="AWH89938.1"/>
    <property type="molecule type" value="Genomic_DNA"/>
</dbReference>
<reference evidence="1 3" key="1">
    <citation type="submission" date="2018-04" db="EMBL/GenBank/DDBJ databases">
        <title>Genome sequencing of Limnobaculum sp. HYN0051.</title>
        <authorList>
            <person name="Yi H."/>
            <person name="Baek C."/>
        </authorList>
    </citation>
    <scope>NUCLEOTIDE SEQUENCE [LARGE SCALE GENOMIC DNA]</scope>
    <source>
        <strain evidence="1 3">HYN0051</strain>
    </source>
</reference>
<dbReference type="AlphaFoldDB" id="A0A2Y9TU31"/>
<protein>
    <submittedName>
        <fullName evidence="1">Uncharacterized protein</fullName>
    </submittedName>
</protein>
<gene>
    <name evidence="1" type="ORF">HYN51_00010</name>
    <name evidence="2" type="ORF">HYN51_16175</name>
</gene>
<evidence type="ECO:0000313" key="2">
    <source>
        <dbReference type="EMBL" id="AWH89938.1"/>
    </source>
</evidence>
<dbReference type="EMBL" id="CP029185">
    <property type="protein sequence ID" value="AWH87074.1"/>
    <property type="molecule type" value="Genomic_DNA"/>
</dbReference>
<dbReference type="Proteomes" id="UP000244908">
    <property type="component" value="Chromosome"/>
</dbReference>
<accession>A0A2Y9TU31</accession>
<dbReference type="RefSeq" id="WP_108899168.1">
    <property type="nucleotide sequence ID" value="NZ_CP029185.2"/>
</dbReference>
<dbReference type="KEGG" id="lpv:HYN51_00010"/>
<keyword evidence="3" id="KW-1185">Reference proteome</keyword>
<organism evidence="1 3">
    <name type="scientific">Limnobaculum parvum</name>
    <dbReference type="NCBI Taxonomy" id="2172103"/>
    <lineage>
        <taxon>Bacteria</taxon>
        <taxon>Pseudomonadati</taxon>
        <taxon>Pseudomonadota</taxon>
        <taxon>Gammaproteobacteria</taxon>
        <taxon>Enterobacterales</taxon>
        <taxon>Budviciaceae</taxon>
        <taxon>Limnobaculum</taxon>
    </lineage>
</organism>
<dbReference type="KEGG" id="lpv:HYN51_16175"/>
<sequence>MSFILVKNKNNTTGKTLPTGYTSWLDFWEKSKRKKALVCERMLCKNTAEVGGHVIKSGEGNKEYILPLCKDCNHTSNIEEFKAWESDLIAVKN</sequence>
<name>A0A2Y9TU31_9GAMM</name>
<evidence type="ECO:0000313" key="3">
    <source>
        <dbReference type="Proteomes" id="UP000244908"/>
    </source>
</evidence>
<evidence type="ECO:0000313" key="1">
    <source>
        <dbReference type="EMBL" id="AWH87074.1"/>
    </source>
</evidence>